<accession>A0A6A7A527</accession>
<protein>
    <submittedName>
        <fullName evidence="2">Uncharacterized protein</fullName>
    </submittedName>
</protein>
<evidence type="ECO:0000313" key="3">
    <source>
        <dbReference type="Proteomes" id="UP000799424"/>
    </source>
</evidence>
<evidence type="ECO:0000313" key="2">
    <source>
        <dbReference type="EMBL" id="KAF2827888.1"/>
    </source>
</evidence>
<feature type="compositionally biased region" description="Polar residues" evidence="1">
    <location>
        <begin position="132"/>
        <end position="144"/>
    </location>
</feature>
<name>A0A6A7A527_9PLEO</name>
<proteinExistence type="predicted"/>
<feature type="compositionally biased region" description="Polar residues" evidence="1">
    <location>
        <begin position="50"/>
        <end position="60"/>
    </location>
</feature>
<evidence type="ECO:0000256" key="1">
    <source>
        <dbReference type="SAM" id="MobiDB-lite"/>
    </source>
</evidence>
<dbReference type="EMBL" id="MU006223">
    <property type="protein sequence ID" value="KAF2827888.1"/>
    <property type="molecule type" value="Genomic_DNA"/>
</dbReference>
<feature type="compositionally biased region" description="Polar residues" evidence="1">
    <location>
        <begin position="67"/>
        <end position="79"/>
    </location>
</feature>
<feature type="compositionally biased region" description="Basic and acidic residues" evidence="1">
    <location>
        <begin position="303"/>
        <end position="313"/>
    </location>
</feature>
<reference evidence="2" key="1">
    <citation type="journal article" date="2020" name="Stud. Mycol.">
        <title>101 Dothideomycetes genomes: a test case for predicting lifestyles and emergence of pathogens.</title>
        <authorList>
            <person name="Haridas S."/>
            <person name="Albert R."/>
            <person name="Binder M."/>
            <person name="Bloem J."/>
            <person name="Labutti K."/>
            <person name="Salamov A."/>
            <person name="Andreopoulos B."/>
            <person name="Baker S."/>
            <person name="Barry K."/>
            <person name="Bills G."/>
            <person name="Bluhm B."/>
            <person name="Cannon C."/>
            <person name="Castanera R."/>
            <person name="Culley D."/>
            <person name="Daum C."/>
            <person name="Ezra D."/>
            <person name="Gonzalez J."/>
            <person name="Henrissat B."/>
            <person name="Kuo A."/>
            <person name="Liang C."/>
            <person name="Lipzen A."/>
            <person name="Lutzoni F."/>
            <person name="Magnuson J."/>
            <person name="Mondo S."/>
            <person name="Nolan M."/>
            <person name="Ohm R."/>
            <person name="Pangilinan J."/>
            <person name="Park H.-J."/>
            <person name="Ramirez L."/>
            <person name="Alfaro M."/>
            <person name="Sun H."/>
            <person name="Tritt A."/>
            <person name="Yoshinaga Y."/>
            <person name="Zwiers L.-H."/>
            <person name="Turgeon B."/>
            <person name="Goodwin S."/>
            <person name="Spatafora J."/>
            <person name="Crous P."/>
            <person name="Grigoriev I."/>
        </authorList>
    </citation>
    <scope>NUCLEOTIDE SEQUENCE</scope>
    <source>
        <strain evidence="2">CBS 113818</strain>
    </source>
</reference>
<feature type="region of interest" description="Disordered" evidence="1">
    <location>
        <begin position="287"/>
        <end position="313"/>
    </location>
</feature>
<dbReference type="Proteomes" id="UP000799424">
    <property type="component" value="Unassembled WGS sequence"/>
</dbReference>
<dbReference type="AlphaFoldDB" id="A0A6A7A527"/>
<feature type="compositionally biased region" description="Polar residues" evidence="1">
    <location>
        <begin position="1"/>
        <end position="15"/>
    </location>
</feature>
<feature type="region of interest" description="Disordered" evidence="1">
    <location>
        <begin position="1"/>
        <end position="22"/>
    </location>
</feature>
<feature type="region of interest" description="Disordered" evidence="1">
    <location>
        <begin position="50"/>
        <end position="80"/>
    </location>
</feature>
<gene>
    <name evidence="2" type="ORF">CC86DRAFT_438730</name>
</gene>
<organism evidence="2 3">
    <name type="scientific">Ophiobolus disseminans</name>
    <dbReference type="NCBI Taxonomy" id="1469910"/>
    <lineage>
        <taxon>Eukaryota</taxon>
        <taxon>Fungi</taxon>
        <taxon>Dikarya</taxon>
        <taxon>Ascomycota</taxon>
        <taxon>Pezizomycotina</taxon>
        <taxon>Dothideomycetes</taxon>
        <taxon>Pleosporomycetidae</taxon>
        <taxon>Pleosporales</taxon>
        <taxon>Pleosporineae</taxon>
        <taxon>Phaeosphaeriaceae</taxon>
        <taxon>Ophiobolus</taxon>
    </lineage>
</organism>
<keyword evidence="3" id="KW-1185">Reference proteome</keyword>
<feature type="region of interest" description="Disordered" evidence="1">
    <location>
        <begin position="122"/>
        <end position="226"/>
    </location>
</feature>
<sequence length="468" mass="52337">MDAHTTPVTASQASPATAGHGKRAITEEMKAYVEFICSQNHTPKEMQAYLASSSRNQDSGLQRDHYPNTNDRPSPLLTNTRRKCTRCHNRFGEADFTRKSGNKPVQTYASCNSCARRIKTDILKRKQRRTNSHASSSAENQTVETAGPAPPQLELPTFDAALSLPNQSAGNDLGLPEHTNATSGRDRSSSVEKTIITVLANQPNVVEDDPHQEVGNPRPDSAPGPQLIAKGAKSPVALLNSLFASVNSKVDLLRRPTPEPANSLEARFTSALEHLALSIRLHEVQHRWRPNAQTQHSRPKGNSKGETRTLQNEQRRVQEDLFREVDLLIDWSARGKLNPWKPLVAWFNTFIVEKATFDTKRKTSLQIFGFKRALVEKFGETAQVELRSAMDKLILLLGELGMSVKEYKKQLCQQSSELAKRIRHDCMVRGCLLLKEIMSRENIAKARFSKSWKPDELQFVFVGDGVNT</sequence>